<name>A1CZA4_NEOFI</name>
<keyword evidence="4" id="KW-1185">Reference proteome</keyword>
<dbReference type="GO" id="GO:0005655">
    <property type="term" value="C:nucleolar ribonuclease P complex"/>
    <property type="evidence" value="ECO:0007669"/>
    <property type="project" value="InterPro"/>
</dbReference>
<accession>A1CZA4</accession>
<dbReference type="eggNOG" id="ENOG502SCWV">
    <property type="taxonomic scope" value="Eukaryota"/>
</dbReference>
<protein>
    <recommendedName>
        <fullName evidence="2">Ribonucleases P/MRP subunit Pop8-like domain-containing protein</fullName>
    </recommendedName>
</protein>
<dbReference type="OMA" id="QVKSYCT"/>
<dbReference type="GO" id="GO:0034965">
    <property type="term" value="P:intronic box C/D snoRNA processing"/>
    <property type="evidence" value="ECO:0007669"/>
    <property type="project" value="TreeGrafter"/>
</dbReference>
<dbReference type="KEGG" id="nfi:NFIA_036460"/>
<evidence type="ECO:0000259" key="2">
    <source>
        <dbReference type="Pfam" id="PF20976"/>
    </source>
</evidence>
<dbReference type="RefSeq" id="XP_001265971.1">
    <property type="nucleotide sequence ID" value="XM_001265970.1"/>
</dbReference>
<dbReference type="GO" id="GO:0004526">
    <property type="term" value="F:ribonuclease P activity"/>
    <property type="evidence" value="ECO:0007669"/>
    <property type="project" value="TreeGrafter"/>
</dbReference>
<dbReference type="PANTHER" id="PTHR28173">
    <property type="entry name" value="RIBONUCLEASES P/MRP PROTEIN SUBUNIT POP8"/>
    <property type="match status" value="1"/>
</dbReference>
<dbReference type="PANTHER" id="PTHR28173:SF1">
    <property type="entry name" value="RIBONUCLEASES P_MRP PROTEIN SUBUNIT POP8"/>
    <property type="match status" value="1"/>
</dbReference>
<feature type="region of interest" description="Disordered" evidence="1">
    <location>
        <begin position="1"/>
        <end position="37"/>
    </location>
</feature>
<dbReference type="VEuPathDB" id="FungiDB:NFIA_036460"/>
<evidence type="ECO:0000313" key="4">
    <source>
        <dbReference type="Proteomes" id="UP000006702"/>
    </source>
</evidence>
<proteinExistence type="predicted"/>
<feature type="compositionally biased region" description="Polar residues" evidence="1">
    <location>
        <begin position="1"/>
        <end position="16"/>
    </location>
</feature>
<dbReference type="GO" id="GO:0008033">
    <property type="term" value="P:tRNA processing"/>
    <property type="evidence" value="ECO:0007669"/>
    <property type="project" value="InterPro"/>
</dbReference>
<sequence>MTSTIDNPPNLQTGPTPSKRKSPEETDASKTTSTTKVLSFTSRNPPWTYLKLQLITQPPTSTTQSPLDPLSAKTHLTAALAQFLGLTGTAIPLDILKITREDQAQTPTVWIRVPRSDAAAVVAALSSWIGGRAGGGSKSATAAASGGSVAWRVCAKGNYLGAVVHGSGGDLFVP</sequence>
<evidence type="ECO:0000256" key="1">
    <source>
        <dbReference type="SAM" id="MobiDB-lite"/>
    </source>
</evidence>
<organism evidence="3 4">
    <name type="scientific">Neosartorya fischeri (strain ATCC 1020 / DSM 3700 / CBS 544.65 / FGSC A1164 / JCM 1740 / NRRL 181 / WB 181)</name>
    <name type="common">Aspergillus fischerianus</name>
    <dbReference type="NCBI Taxonomy" id="331117"/>
    <lineage>
        <taxon>Eukaryota</taxon>
        <taxon>Fungi</taxon>
        <taxon>Dikarya</taxon>
        <taxon>Ascomycota</taxon>
        <taxon>Pezizomycotina</taxon>
        <taxon>Eurotiomycetes</taxon>
        <taxon>Eurotiomycetidae</taxon>
        <taxon>Eurotiales</taxon>
        <taxon>Aspergillaceae</taxon>
        <taxon>Aspergillus</taxon>
        <taxon>Aspergillus subgen. Fumigati</taxon>
    </lineage>
</organism>
<dbReference type="Pfam" id="PF20976">
    <property type="entry name" value="Pop8"/>
    <property type="match status" value="1"/>
</dbReference>
<gene>
    <name evidence="3" type="ORF">NFIA_036460</name>
</gene>
<dbReference type="EMBL" id="DS027686">
    <property type="protein sequence ID" value="EAW24074.1"/>
    <property type="molecule type" value="Genomic_DNA"/>
</dbReference>
<dbReference type="STRING" id="331117.A1CZA4"/>
<dbReference type="InterPro" id="IPR049128">
    <property type="entry name" value="Pop8-like_dom"/>
</dbReference>
<dbReference type="GeneID" id="4592585"/>
<dbReference type="GO" id="GO:0000294">
    <property type="term" value="P:nuclear-transcribed mRNA catabolic process, RNase MRP-dependent"/>
    <property type="evidence" value="ECO:0007669"/>
    <property type="project" value="TreeGrafter"/>
</dbReference>
<reference evidence="4" key="1">
    <citation type="journal article" date="2008" name="PLoS Genet.">
        <title>Genomic islands in the pathogenic filamentous fungus Aspergillus fumigatus.</title>
        <authorList>
            <person name="Fedorova N.D."/>
            <person name="Khaldi N."/>
            <person name="Joardar V.S."/>
            <person name="Maiti R."/>
            <person name="Amedeo P."/>
            <person name="Anderson M.J."/>
            <person name="Crabtree J."/>
            <person name="Silva J.C."/>
            <person name="Badger J.H."/>
            <person name="Albarraq A."/>
            <person name="Angiuoli S."/>
            <person name="Bussey H."/>
            <person name="Bowyer P."/>
            <person name="Cotty P.J."/>
            <person name="Dyer P.S."/>
            <person name="Egan A."/>
            <person name="Galens K."/>
            <person name="Fraser-Liggett C.M."/>
            <person name="Haas B.J."/>
            <person name="Inman J.M."/>
            <person name="Kent R."/>
            <person name="Lemieux S."/>
            <person name="Malavazi I."/>
            <person name="Orvis J."/>
            <person name="Roemer T."/>
            <person name="Ronning C.M."/>
            <person name="Sundaram J.P."/>
            <person name="Sutton G."/>
            <person name="Turner G."/>
            <person name="Venter J.C."/>
            <person name="White O.R."/>
            <person name="Whitty B.R."/>
            <person name="Youngman P."/>
            <person name="Wolfe K.H."/>
            <person name="Goldman G.H."/>
            <person name="Wortman J.R."/>
            <person name="Jiang B."/>
            <person name="Denning D.W."/>
            <person name="Nierman W.C."/>
        </authorList>
    </citation>
    <scope>NUCLEOTIDE SEQUENCE [LARGE SCALE GENOMIC DNA]</scope>
    <source>
        <strain evidence="4">ATCC 1020 / DSM 3700 / CBS 544.65 / FGSC A1164 / JCM 1740 / NRRL 181 / WB 181</strain>
    </source>
</reference>
<dbReference type="AlphaFoldDB" id="A1CZA4"/>
<dbReference type="InterPro" id="IPR020347">
    <property type="entry name" value="Pop8"/>
</dbReference>
<feature type="domain" description="Ribonucleases P/MRP subunit Pop8-like" evidence="2">
    <location>
        <begin position="46"/>
        <end position="128"/>
    </location>
</feature>
<dbReference type="OrthoDB" id="5530243at2759"/>
<dbReference type="GO" id="GO:0000171">
    <property type="term" value="F:ribonuclease MRP activity"/>
    <property type="evidence" value="ECO:0007669"/>
    <property type="project" value="TreeGrafter"/>
</dbReference>
<dbReference type="Proteomes" id="UP000006702">
    <property type="component" value="Unassembled WGS sequence"/>
</dbReference>
<evidence type="ECO:0000313" key="3">
    <source>
        <dbReference type="EMBL" id="EAW24074.1"/>
    </source>
</evidence>
<dbReference type="HOGENOM" id="CLU_115053_1_1_1"/>
<dbReference type="GO" id="GO:0000172">
    <property type="term" value="C:ribonuclease MRP complex"/>
    <property type="evidence" value="ECO:0007669"/>
    <property type="project" value="InterPro"/>
</dbReference>